<keyword evidence="4 5" id="KW-0472">Membrane</keyword>
<keyword evidence="3 5" id="KW-1133">Transmembrane helix</keyword>
<feature type="transmembrane region" description="Helical" evidence="5">
    <location>
        <begin position="149"/>
        <end position="167"/>
    </location>
</feature>
<dbReference type="Pfam" id="PF00083">
    <property type="entry name" value="Sugar_tr"/>
    <property type="match status" value="1"/>
</dbReference>
<proteinExistence type="predicted"/>
<dbReference type="InterPro" id="IPR005828">
    <property type="entry name" value="MFS_sugar_transport-like"/>
</dbReference>
<feature type="transmembrane region" description="Helical" evidence="5">
    <location>
        <begin position="235"/>
        <end position="254"/>
    </location>
</feature>
<evidence type="ECO:0000256" key="5">
    <source>
        <dbReference type="SAM" id="Phobius"/>
    </source>
</evidence>
<dbReference type="PANTHER" id="PTHR24064">
    <property type="entry name" value="SOLUTE CARRIER FAMILY 22 MEMBER"/>
    <property type="match status" value="1"/>
</dbReference>
<dbReference type="Proteomes" id="UP001295684">
    <property type="component" value="Unassembled WGS sequence"/>
</dbReference>
<dbReference type="InterPro" id="IPR036259">
    <property type="entry name" value="MFS_trans_sf"/>
</dbReference>
<dbReference type="GO" id="GO:0022857">
    <property type="term" value="F:transmembrane transporter activity"/>
    <property type="evidence" value="ECO:0007669"/>
    <property type="project" value="InterPro"/>
</dbReference>
<feature type="transmembrane region" description="Helical" evidence="5">
    <location>
        <begin position="368"/>
        <end position="388"/>
    </location>
</feature>
<evidence type="ECO:0000256" key="2">
    <source>
        <dbReference type="ARBA" id="ARBA00022692"/>
    </source>
</evidence>
<evidence type="ECO:0000256" key="4">
    <source>
        <dbReference type="ARBA" id="ARBA00023136"/>
    </source>
</evidence>
<comment type="subcellular location">
    <subcellularLocation>
        <location evidence="1">Membrane</location>
        <topology evidence="1">Multi-pass membrane protein</topology>
    </subcellularLocation>
</comment>
<protein>
    <submittedName>
        <fullName evidence="6">Uncharacterized protein</fullName>
    </submittedName>
</protein>
<comment type="caution">
    <text evidence="6">The sequence shown here is derived from an EMBL/GenBank/DDBJ whole genome shotgun (WGS) entry which is preliminary data.</text>
</comment>
<evidence type="ECO:0000256" key="3">
    <source>
        <dbReference type="ARBA" id="ARBA00022989"/>
    </source>
</evidence>
<evidence type="ECO:0000313" key="7">
    <source>
        <dbReference type="Proteomes" id="UP001295684"/>
    </source>
</evidence>
<evidence type="ECO:0000313" key="6">
    <source>
        <dbReference type="EMBL" id="CAI2363647.1"/>
    </source>
</evidence>
<dbReference type="AlphaFoldDB" id="A0AAD1X9F2"/>
<name>A0AAD1X9F2_EUPCR</name>
<feature type="transmembrane region" description="Helical" evidence="5">
    <location>
        <begin position="208"/>
        <end position="229"/>
    </location>
</feature>
<feature type="transmembrane region" description="Helical" evidence="5">
    <location>
        <begin position="173"/>
        <end position="196"/>
    </location>
</feature>
<sequence>MSALNPGSPPQISRPLSIDECICRAGGFGRFQWMMMLYAPIARQGVSFFVYSLSFLELVPRLECLVEGTSVFEVCKKADICTEEGLIDRNLWRIDFTDSKSFHNWMTDLELFCYSDFMIGLLGSIMFAGFALSGIGLKQADRFGRKKTALSGAIIAAASASILFFWRNLYAKYIGLFILGLSLYKNFAIYILGMEVVPKKYQVYTSSWLLSSESLLAMIPAAVFLLAGGSNMQHFLLAGLVLSFTAIPLTMMVPESPKYLFEKKCFVELRKNLAYIARFNGVSMGDYQIEGEALIPNSLENLEQNGNEGSVLTNDNPGYINKSGDISDTNLGDSNNLEKFSQSLIEKDSTKEFSVWQELKNKRTIMNLSSAIVIFCVVSFNYYMISFYLKYKGIWHRSLVITFSSTLLQVLSLTLQEMCHQASSRN</sequence>
<keyword evidence="2 5" id="KW-0812">Transmembrane</keyword>
<evidence type="ECO:0000256" key="1">
    <source>
        <dbReference type="ARBA" id="ARBA00004141"/>
    </source>
</evidence>
<organism evidence="6 7">
    <name type="scientific">Euplotes crassus</name>
    <dbReference type="NCBI Taxonomy" id="5936"/>
    <lineage>
        <taxon>Eukaryota</taxon>
        <taxon>Sar</taxon>
        <taxon>Alveolata</taxon>
        <taxon>Ciliophora</taxon>
        <taxon>Intramacronucleata</taxon>
        <taxon>Spirotrichea</taxon>
        <taxon>Hypotrichia</taxon>
        <taxon>Euplotida</taxon>
        <taxon>Euplotidae</taxon>
        <taxon>Moneuplotes</taxon>
    </lineage>
</organism>
<gene>
    <name evidence="6" type="ORF">ECRASSUSDP1_LOCUS4983</name>
</gene>
<dbReference type="EMBL" id="CAMPGE010004798">
    <property type="protein sequence ID" value="CAI2363647.1"/>
    <property type="molecule type" value="Genomic_DNA"/>
</dbReference>
<dbReference type="Gene3D" id="1.20.1250.20">
    <property type="entry name" value="MFS general substrate transporter like domains"/>
    <property type="match status" value="1"/>
</dbReference>
<dbReference type="SUPFAM" id="SSF103473">
    <property type="entry name" value="MFS general substrate transporter"/>
    <property type="match status" value="1"/>
</dbReference>
<feature type="transmembrane region" description="Helical" evidence="5">
    <location>
        <begin position="117"/>
        <end position="137"/>
    </location>
</feature>
<reference evidence="6" key="1">
    <citation type="submission" date="2023-07" db="EMBL/GenBank/DDBJ databases">
        <authorList>
            <consortium name="AG Swart"/>
            <person name="Singh M."/>
            <person name="Singh A."/>
            <person name="Seah K."/>
            <person name="Emmerich C."/>
        </authorList>
    </citation>
    <scope>NUCLEOTIDE SEQUENCE</scope>
    <source>
        <strain evidence="6">DP1</strain>
    </source>
</reference>
<dbReference type="GO" id="GO:0016020">
    <property type="term" value="C:membrane"/>
    <property type="evidence" value="ECO:0007669"/>
    <property type="project" value="UniProtKB-SubCell"/>
</dbReference>
<accession>A0AAD1X9F2</accession>
<keyword evidence="7" id="KW-1185">Reference proteome</keyword>
<feature type="transmembrane region" description="Helical" evidence="5">
    <location>
        <begin position="394"/>
        <end position="415"/>
    </location>
</feature>